<reference evidence="2" key="2">
    <citation type="submission" date="2020-02" db="EMBL/GenBank/DDBJ databases">
        <authorList>
            <consortium name="NCBI Pathogen Detection Project"/>
        </authorList>
    </citation>
    <scope>NUCLEOTIDE SEQUENCE</scope>
    <source>
        <strain evidence="2">MA.MC_06-0122</strain>
    </source>
</reference>
<accession>A0A757ZEY2</accession>
<organism evidence="2">
    <name type="scientific">Salmonella enterica</name>
    <name type="common">Salmonella choleraesuis</name>
    <dbReference type="NCBI Taxonomy" id="28901"/>
    <lineage>
        <taxon>Bacteria</taxon>
        <taxon>Pseudomonadati</taxon>
        <taxon>Pseudomonadota</taxon>
        <taxon>Gammaproteobacteria</taxon>
        <taxon>Enterobacterales</taxon>
        <taxon>Enterobacteriaceae</taxon>
        <taxon>Salmonella</taxon>
    </lineage>
</organism>
<reference evidence="2" key="1">
    <citation type="journal article" date="2018" name="Genome Biol.">
        <title>SKESA: strategic k-mer extension for scrupulous assemblies.</title>
        <authorList>
            <person name="Souvorov A."/>
            <person name="Agarwala R."/>
            <person name="Lipman D.J."/>
        </authorList>
    </citation>
    <scope>NUCLEOTIDE SEQUENCE</scope>
    <source>
        <strain evidence="2">MA.MC_06-0122</strain>
    </source>
</reference>
<sequence>MSNDITALELIVKIKKQAESFDTVVLQEGEANALVEALEKAQQRIDELMGAIEVCQHNLSDTEDAMHIWAERAEKAESKLITRTGKLHEPVAYAPKGHIARYLKDENAGCWVYGKPTNGDDERLYFELSAPSVKLPTNSGWNSDPYNHGRNDGISECTKALRAAGIHVIEGEEQ</sequence>
<evidence type="ECO:0000256" key="1">
    <source>
        <dbReference type="SAM" id="Coils"/>
    </source>
</evidence>
<name>A0A757ZEY2_SALER</name>
<proteinExistence type="predicted"/>
<dbReference type="EMBL" id="DAAXHU010000009">
    <property type="protein sequence ID" value="HAG1052050.1"/>
    <property type="molecule type" value="Genomic_DNA"/>
</dbReference>
<evidence type="ECO:0008006" key="3">
    <source>
        <dbReference type="Google" id="ProtNLM"/>
    </source>
</evidence>
<feature type="coiled-coil region" evidence="1">
    <location>
        <begin position="24"/>
        <end position="58"/>
    </location>
</feature>
<protein>
    <recommendedName>
        <fullName evidence="3">Ead/Ea22-like family protein</fullName>
    </recommendedName>
</protein>
<dbReference type="AlphaFoldDB" id="A0A757ZEY2"/>
<gene>
    <name evidence="2" type="ORF">G8Q34_003353</name>
</gene>
<comment type="caution">
    <text evidence="2">The sequence shown here is derived from an EMBL/GenBank/DDBJ whole genome shotgun (WGS) entry which is preliminary data.</text>
</comment>
<evidence type="ECO:0000313" key="2">
    <source>
        <dbReference type="EMBL" id="HAG1052050.1"/>
    </source>
</evidence>
<keyword evidence="1" id="KW-0175">Coiled coil</keyword>